<name>Q7RS87_PLAYO</name>
<reference evidence="2 3" key="1">
    <citation type="journal article" date="2002" name="Nature">
        <title>Genome sequence and comparative analysis of the model rodent malaria parasite Plasmodium yoelii yoelii.</title>
        <authorList>
            <person name="Carlton J.M."/>
            <person name="Angiuoli S.V."/>
            <person name="Suh B.B."/>
            <person name="Kooij T.W."/>
            <person name="Pertea M."/>
            <person name="Silva J.C."/>
            <person name="Ermolaeva M.D."/>
            <person name="Allen J.E."/>
            <person name="Selengut J.D."/>
            <person name="Koo H.L."/>
            <person name="Peterson J.D."/>
            <person name="Pop M."/>
            <person name="Kosack D.S."/>
            <person name="Shumway M.F."/>
            <person name="Bidwell S.L."/>
            <person name="Shallom S.J."/>
            <person name="van Aken S.E."/>
            <person name="Riedmuller S.B."/>
            <person name="Feldblyum T.V."/>
            <person name="Cho J.K."/>
            <person name="Quackenbush J."/>
            <person name="Sedegah M."/>
            <person name="Shoaibi A."/>
            <person name="Cummings L.M."/>
            <person name="Florens L."/>
            <person name="Yates J.R."/>
            <person name="Raine J.D."/>
            <person name="Sinden R.E."/>
            <person name="Harris M.A."/>
            <person name="Cunningham D.A."/>
            <person name="Preiser P.R."/>
            <person name="Bergman L.W."/>
            <person name="Vaidya A.B."/>
            <person name="van Lin L.H."/>
            <person name="Janse C.J."/>
            <person name="Waters A.P."/>
            <person name="Smith H.O."/>
            <person name="White O.R."/>
            <person name="Salzberg S.L."/>
            <person name="Venter J.C."/>
            <person name="Fraser C.M."/>
            <person name="Hoffman S.L."/>
            <person name="Gardner M.J."/>
            <person name="Carucci D.J."/>
        </authorList>
    </citation>
    <scope>NUCLEOTIDE SEQUENCE [LARGE SCALE GENOMIC DNA]</scope>
    <source>
        <strain evidence="2 3">17XNL</strain>
    </source>
</reference>
<dbReference type="EMBL" id="AABL01000132">
    <property type="protein sequence ID" value="EAA16232.1"/>
    <property type="molecule type" value="Genomic_DNA"/>
</dbReference>
<evidence type="ECO:0000259" key="1">
    <source>
        <dbReference type="Pfam" id="PF01105"/>
    </source>
</evidence>
<protein>
    <recommendedName>
        <fullName evidence="1">GOLD domain-containing protein</fullName>
    </recommendedName>
</protein>
<keyword evidence="3" id="KW-1185">Reference proteome</keyword>
<dbReference type="Pfam" id="PF01105">
    <property type="entry name" value="EMP24_GP25L"/>
    <property type="match status" value="1"/>
</dbReference>
<evidence type="ECO:0000313" key="3">
    <source>
        <dbReference type="Proteomes" id="UP000008553"/>
    </source>
</evidence>
<comment type="caution">
    <text evidence="2">The sequence shown here is derived from an EMBL/GenBank/DDBJ whole genome shotgun (WGS) entry which is preliminary data.</text>
</comment>
<accession>Q7RS87</accession>
<dbReference type="STRING" id="73239.Q7RS87"/>
<dbReference type="InterPro" id="IPR009038">
    <property type="entry name" value="GOLD_dom"/>
</dbReference>
<organism evidence="2 3">
    <name type="scientific">Plasmodium yoelii yoelii</name>
    <dbReference type="NCBI Taxonomy" id="73239"/>
    <lineage>
        <taxon>Eukaryota</taxon>
        <taxon>Sar</taxon>
        <taxon>Alveolata</taxon>
        <taxon>Apicomplexa</taxon>
        <taxon>Aconoidasida</taxon>
        <taxon>Haemosporida</taxon>
        <taxon>Plasmodiidae</taxon>
        <taxon>Plasmodium</taxon>
        <taxon>Plasmodium (Vinckeia)</taxon>
    </lineage>
</organism>
<feature type="domain" description="GOLD" evidence="1">
    <location>
        <begin position="6"/>
        <end position="93"/>
    </location>
</feature>
<evidence type="ECO:0000313" key="2">
    <source>
        <dbReference type="EMBL" id="EAA16232.1"/>
    </source>
</evidence>
<dbReference type="AlphaFoldDB" id="Q7RS87"/>
<sequence>MEKYRSCSITIMSINDKKKDIVFKSENKQDSFNIKVDKSGAYSFCYDNKKNVELTMMFTIRVKENHDGDDIEIGTKDDVDKISGQAFDLYSQLIHEYVELCVHINIYIYIYH</sequence>
<proteinExistence type="predicted"/>
<dbReference type="Proteomes" id="UP000008553">
    <property type="component" value="Unassembled WGS sequence"/>
</dbReference>
<dbReference type="InParanoid" id="Q7RS87"/>
<gene>
    <name evidence="2" type="ORF">PY00476</name>
</gene>
<dbReference type="PaxDb" id="73239-Q7RS87"/>